<evidence type="ECO:0000313" key="3">
    <source>
        <dbReference type="Proteomes" id="UP000199101"/>
    </source>
</evidence>
<dbReference type="EMBL" id="FMAG01000003">
    <property type="protein sequence ID" value="SCB26732.1"/>
    <property type="molecule type" value="Genomic_DNA"/>
</dbReference>
<dbReference type="OrthoDB" id="7871245at2"/>
<gene>
    <name evidence="2" type="ORF">GA0061103_3704</name>
</gene>
<dbReference type="STRING" id="410764.GA0061103_3704"/>
<sequence>MRGILTFVFFLLSAAFALAHEAPSGWSYDPYCCNGDSKTGDCEMIPSRTVTIVPGGYRVTLNPGDHRYITHAHIFNLPQNKAMRSPDGAYHLCLFPDENTPRCFYAPDMSD</sequence>
<keyword evidence="1" id="KW-0732">Signal</keyword>
<dbReference type="Proteomes" id="UP000199101">
    <property type="component" value="Unassembled WGS sequence"/>
</dbReference>
<dbReference type="AlphaFoldDB" id="A0A1C3VG26"/>
<protein>
    <submittedName>
        <fullName evidence="2">Uncharacterized protein</fullName>
    </submittedName>
</protein>
<feature type="chain" id="PRO_5008684245" evidence="1">
    <location>
        <begin position="20"/>
        <end position="111"/>
    </location>
</feature>
<reference evidence="3" key="1">
    <citation type="submission" date="2016-08" db="EMBL/GenBank/DDBJ databases">
        <authorList>
            <person name="Varghese N."/>
            <person name="Submissions Spin"/>
        </authorList>
    </citation>
    <scope>NUCLEOTIDE SEQUENCE [LARGE SCALE GENOMIC DNA]</scope>
    <source>
        <strain evidence="3">HAMBI 2975</strain>
    </source>
</reference>
<evidence type="ECO:0000256" key="1">
    <source>
        <dbReference type="SAM" id="SignalP"/>
    </source>
</evidence>
<name>A0A1C3VG26_9HYPH</name>
<proteinExistence type="predicted"/>
<feature type="signal peptide" evidence="1">
    <location>
        <begin position="1"/>
        <end position="19"/>
    </location>
</feature>
<evidence type="ECO:0000313" key="2">
    <source>
        <dbReference type="EMBL" id="SCB26732.1"/>
    </source>
</evidence>
<keyword evidence="3" id="KW-1185">Reference proteome</keyword>
<accession>A0A1C3VG26</accession>
<organism evidence="2 3">
    <name type="scientific">Rhizobium multihospitium</name>
    <dbReference type="NCBI Taxonomy" id="410764"/>
    <lineage>
        <taxon>Bacteria</taxon>
        <taxon>Pseudomonadati</taxon>
        <taxon>Pseudomonadota</taxon>
        <taxon>Alphaproteobacteria</taxon>
        <taxon>Hyphomicrobiales</taxon>
        <taxon>Rhizobiaceae</taxon>
        <taxon>Rhizobium/Agrobacterium group</taxon>
        <taxon>Rhizobium</taxon>
    </lineage>
</organism>
<dbReference type="RefSeq" id="WP_092711840.1">
    <property type="nucleotide sequence ID" value="NZ_FMAG01000003.1"/>
</dbReference>